<reference evidence="2" key="1">
    <citation type="submission" date="2020-11" db="EMBL/GenBank/DDBJ databases">
        <authorList>
            <consortium name="DOE Joint Genome Institute"/>
            <person name="Ahrendt S."/>
            <person name="Riley R."/>
            <person name="Andreopoulos W."/>
            <person name="Labutti K."/>
            <person name="Pangilinan J."/>
            <person name="Ruiz-Duenas F.J."/>
            <person name="Barrasa J.M."/>
            <person name="Sanchez-Garcia M."/>
            <person name="Camarero S."/>
            <person name="Miyauchi S."/>
            <person name="Serrano A."/>
            <person name="Linde D."/>
            <person name="Babiker R."/>
            <person name="Drula E."/>
            <person name="Ayuso-Fernandez I."/>
            <person name="Pacheco R."/>
            <person name="Padilla G."/>
            <person name="Ferreira P."/>
            <person name="Barriuso J."/>
            <person name="Kellner H."/>
            <person name="Castanera R."/>
            <person name="Alfaro M."/>
            <person name="Ramirez L."/>
            <person name="Pisabarro A.G."/>
            <person name="Kuo A."/>
            <person name="Tritt A."/>
            <person name="Lipzen A."/>
            <person name="He G."/>
            <person name="Yan M."/>
            <person name="Ng V."/>
            <person name="Cullen D."/>
            <person name="Martin F."/>
            <person name="Rosso M.-N."/>
            <person name="Henrissat B."/>
            <person name="Hibbett D."/>
            <person name="Martinez A.T."/>
            <person name="Grigoriev I.V."/>
        </authorList>
    </citation>
    <scope>NUCLEOTIDE SEQUENCE</scope>
    <source>
        <strain evidence="2">MF-IS2</strain>
    </source>
</reference>
<name>A0A9P5WZA8_9AGAR</name>
<keyword evidence="3" id="KW-1185">Reference proteome</keyword>
<gene>
    <name evidence="2" type="ORF">P691DRAFT_800381</name>
    <name evidence="1" type="ORF">P691DRAFT_801457</name>
</gene>
<proteinExistence type="predicted"/>
<accession>A0A9P5WZA8</accession>
<evidence type="ECO:0000313" key="1">
    <source>
        <dbReference type="EMBL" id="KAF9440707.1"/>
    </source>
</evidence>
<protein>
    <submittedName>
        <fullName evidence="2">Uncharacterized protein</fullName>
    </submittedName>
</protein>
<evidence type="ECO:0000313" key="2">
    <source>
        <dbReference type="EMBL" id="KAF9441075.1"/>
    </source>
</evidence>
<evidence type="ECO:0000313" key="3">
    <source>
        <dbReference type="Proteomes" id="UP000807342"/>
    </source>
</evidence>
<dbReference type="AlphaFoldDB" id="A0A9P5WZA8"/>
<dbReference type="Proteomes" id="UP000807342">
    <property type="component" value="Unassembled WGS sequence"/>
</dbReference>
<sequence>MLRGTRKRGERGMHGDWAQLKWNGPWNEAKMGGSCVAPWSRSLGLIGPMER</sequence>
<dbReference type="EMBL" id="MU152315">
    <property type="protein sequence ID" value="KAF9440707.1"/>
    <property type="molecule type" value="Genomic_DNA"/>
</dbReference>
<dbReference type="EMBL" id="MU152079">
    <property type="protein sequence ID" value="KAF9441075.1"/>
    <property type="molecule type" value="Genomic_DNA"/>
</dbReference>
<comment type="caution">
    <text evidence="2">The sequence shown here is derived from an EMBL/GenBank/DDBJ whole genome shotgun (WGS) entry which is preliminary data.</text>
</comment>
<organism evidence="2 3">
    <name type="scientific">Macrolepiota fuliginosa MF-IS2</name>
    <dbReference type="NCBI Taxonomy" id="1400762"/>
    <lineage>
        <taxon>Eukaryota</taxon>
        <taxon>Fungi</taxon>
        <taxon>Dikarya</taxon>
        <taxon>Basidiomycota</taxon>
        <taxon>Agaricomycotina</taxon>
        <taxon>Agaricomycetes</taxon>
        <taxon>Agaricomycetidae</taxon>
        <taxon>Agaricales</taxon>
        <taxon>Agaricineae</taxon>
        <taxon>Agaricaceae</taxon>
        <taxon>Macrolepiota</taxon>
    </lineage>
</organism>